<dbReference type="EMBL" id="QMFB01000002">
    <property type="protein sequence ID" value="RAV22325.1"/>
    <property type="molecule type" value="Genomic_DNA"/>
</dbReference>
<dbReference type="AlphaFoldDB" id="A0A329MQX8"/>
<dbReference type="PANTHER" id="PTHR43649:SF12">
    <property type="entry name" value="DIACETYLCHITOBIOSE BINDING PROTEIN DASA"/>
    <property type="match status" value="1"/>
</dbReference>
<feature type="signal peptide" evidence="1">
    <location>
        <begin position="1"/>
        <end position="22"/>
    </location>
</feature>
<proteinExistence type="predicted"/>
<keyword evidence="3" id="KW-1185">Reference proteome</keyword>
<reference evidence="2 3" key="1">
    <citation type="journal article" date="2009" name="Int. J. Syst. Evol. Microbiol.">
        <title>Paenibacillus contaminans sp. nov., isolated from a contaminated laboratory plate.</title>
        <authorList>
            <person name="Chou J.H."/>
            <person name="Lee J.H."/>
            <person name="Lin M.C."/>
            <person name="Chang P.S."/>
            <person name="Arun A.B."/>
            <person name="Young C.C."/>
            <person name="Chen W.M."/>
        </authorList>
    </citation>
    <scope>NUCLEOTIDE SEQUENCE [LARGE SCALE GENOMIC DNA]</scope>
    <source>
        <strain evidence="2 3">CKOBP-6</strain>
    </source>
</reference>
<dbReference type="Proteomes" id="UP000250369">
    <property type="component" value="Unassembled WGS sequence"/>
</dbReference>
<dbReference type="PROSITE" id="PS51257">
    <property type="entry name" value="PROKAR_LIPOPROTEIN"/>
    <property type="match status" value="1"/>
</dbReference>
<dbReference type="OrthoDB" id="9787283at2"/>
<accession>A0A329MQX8</accession>
<gene>
    <name evidence="2" type="ORF">DQG23_05090</name>
</gene>
<dbReference type="InterPro" id="IPR006059">
    <property type="entry name" value="SBP"/>
</dbReference>
<dbReference type="InterPro" id="IPR050490">
    <property type="entry name" value="Bact_solute-bd_prot1"/>
</dbReference>
<organism evidence="2 3">
    <name type="scientific">Paenibacillus contaminans</name>
    <dbReference type="NCBI Taxonomy" id="450362"/>
    <lineage>
        <taxon>Bacteria</taxon>
        <taxon>Bacillati</taxon>
        <taxon>Bacillota</taxon>
        <taxon>Bacilli</taxon>
        <taxon>Bacillales</taxon>
        <taxon>Paenibacillaceae</taxon>
        <taxon>Paenibacillus</taxon>
    </lineage>
</organism>
<dbReference type="Gene3D" id="3.40.190.10">
    <property type="entry name" value="Periplasmic binding protein-like II"/>
    <property type="match status" value="2"/>
</dbReference>
<dbReference type="PANTHER" id="PTHR43649">
    <property type="entry name" value="ARABINOSE-BINDING PROTEIN-RELATED"/>
    <property type="match status" value="1"/>
</dbReference>
<feature type="chain" id="PRO_5016404842" evidence="1">
    <location>
        <begin position="23"/>
        <end position="541"/>
    </location>
</feature>
<evidence type="ECO:0000256" key="1">
    <source>
        <dbReference type="SAM" id="SignalP"/>
    </source>
</evidence>
<evidence type="ECO:0000313" key="3">
    <source>
        <dbReference type="Proteomes" id="UP000250369"/>
    </source>
</evidence>
<evidence type="ECO:0000313" key="2">
    <source>
        <dbReference type="EMBL" id="RAV22325.1"/>
    </source>
</evidence>
<dbReference type="RefSeq" id="WP_113029731.1">
    <property type="nucleotide sequence ID" value="NZ_QMFB01000002.1"/>
</dbReference>
<dbReference type="Pfam" id="PF01547">
    <property type="entry name" value="SBP_bac_1"/>
    <property type="match status" value="1"/>
</dbReference>
<protein>
    <submittedName>
        <fullName evidence="2">ABC transporter substrate-binding protein</fullName>
    </submittedName>
</protein>
<keyword evidence="1" id="KW-0732">Signal</keyword>
<sequence>MNNRHKPFWLGTASMFLFVASACSTGGGTGDTPSASEKPPASGKEINVDGFPIVSAPITITAMGAKFATHGEWKDMKVLTEYAKKTNITVDWQTVPDNAFVEKRNIALAGGELPDMFYRARLSSYDEVNYGSQGVLIPLNKLIDQYAPNLKALFEKYPEVKKSITAPDGNIYSLPQITDYLAPRIGAKPFINKKWLDQLMLPIPATTEELYQTLKAFKEKDPNGNGKADELGWSGDKGFLLFDGLRGAWGLGNAGGKNANIDIGPDGKIRFYTMDVKYKDLLEYMNRLYKEGLIDKEVFTQEAPQFLAKAAEGTVGMMHPSNPSVAGPSYQEDYVSLPALKGPDGDHLYSQVSPLTASTGTFAITKANKHPEATIRWVDYFYGAEGSKFFRMGIEGETYETLSDGSVKYLDVISKNPKGLNLDQAIGQYSPWPGGGLPQLITEKFDKTGNSHPAAIASAKLLEPDIPKVILPSFMFTNEEQDRLNALSGDITKYVTESRVKFVTGAMPLSAYDSYVGTLKKMGVDEYIKIYQQAYDRYMKN</sequence>
<dbReference type="SUPFAM" id="SSF53850">
    <property type="entry name" value="Periplasmic binding protein-like II"/>
    <property type="match status" value="1"/>
</dbReference>
<name>A0A329MQX8_9BACL</name>
<comment type="caution">
    <text evidence="2">The sequence shown here is derived from an EMBL/GenBank/DDBJ whole genome shotgun (WGS) entry which is preliminary data.</text>
</comment>